<dbReference type="InterPro" id="IPR037402">
    <property type="entry name" value="YidZ_PBP2"/>
</dbReference>
<proteinExistence type="inferred from homology"/>
<dbReference type="PANTHER" id="PTHR30118:SF15">
    <property type="entry name" value="TRANSCRIPTIONAL REGULATORY PROTEIN"/>
    <property type="match status" value="1"/>
</dbReference>
<evidence type="ECO:0000313" key="8">
    <source>
        <dbReference type="Proteomes" id="UP001596104"/>
    </source>
</evidence>
<evidence type="ECO:0000256" key="2">
    <source>
        <dbReference type="ARBA" id="ARBA00022458"/>
    </source>
</evidence>
<evidence type="ECO:0000256" key="1">
    <source>
        <dbReference type="ARBA" id="ARBA00009437"/>
    </source>
</evidence>
<dbReference type="InterPro" id="IPR000847">
    <property type="entry name" value="LysR_HTH_N"/>
</dbReference>
<dbReference type="SUPFAM" id="SSF46785">
    <property type="entry name" value="Winged helix' DNA-binding domain"/>
    <property type="match status" value="1"/>
</dbReference>
<dbReference type="InterPro" id="IPR036390">
    <property type="entry name" value="WH_DNA-bd_sf"/>
</dbReference>
<evidence type="ECO:0000256" key="5">
    <source>
        <dbReference type="ARBA" id="ARBA00023163"/>
    </source>
</evidence>
<keyword evidence="8" id="KW-1185">Reference proteome</keyword>
<dbReference type="PRINTS" id="PR00039">
    <property type="entry name" value="HTHLYSR"/>
</dbReference>
<dbReference type="PROSITE" id="PS50931">
    <property type="entry name" value="HTH_LYSR"/>
    <property type="match status" value="1"/>
</dbReference>
<dbReference type="InterPro" id="IPR005119">
    <property type="entry name" value="LysR_subst-bd"/>
</dbReference>
<name>A0ABW0HAI7_9HYPH</name>
<evidence type="ECO:0000313" key="7">
    <source>
        <dbReference type="EMBL" id="MFC5393541.1"/>
    </source>
</evidence>
<keyword evidence="2" id="KW-0536">Nodulation</keyword>
<dbReference type="InterPro" id="IPR050389">
    <property type="entry name" value="LysR-type_TF"/>
</dbReference>
<feature type="domain" description="HTH lysR-type" evidence="6">
    <location>
        <begin position="6"/>
        <end position="63"/>
    </location>
</feature>
<dbReference type="RefSeq" id="WP_377008546.1">
    <property type="nucleotide sequence ID" value="NZ_JBHSLV010000021.1"/>
</dbReference>
<keyword evidence="5" id="KW-0804">Transcription</keyword>
<accession>A0ABW0HAI7</accession>
<dbReference type="SUPFAM" id="SSF53850">
    <property type="entry name" value="Periplasmic binding protein-like II"/>
    <property type="match status" value="1"/>
</dbReference>
<dbReference type="Proteomes" id="UP001596104">
    <property type="component" value="Unassembled WGS sequence"/>
</dbReference>
<keyword evidence="3" id="KW-0805">Transcription regulation</keyword>
<sequence>MNLAAVDLNLLTAFEALLEERNVTRAGRRIGLAQPSMSSALTRLRALFGDELFIRTAAGMQPTARALALARPIGEALAQIRATLAPDLAFEPATARRRLTIAVTDYGDLVVVPALVALLRQEAPGIDLVVRPIADAAASLATLERGDVDALIGGHLPDSPRIVRRKLFEEDFVCLRDKGHAAPLTPDDYVRLPHVLFSSAGGDGSPGVVDAILAAEGRRRRVAVTLAHVVAVPFAVAGTDLVATMARRVAGRFAEIAGVALMPLPYDAPPFAIDLLHRRRAASDPALAWFLAAIERVGRML</sequence>
<reference evidence="8" key="1">
    <citation type="journal article" date="2019" name="Int. J. Syst. Evol. Microbiol.">
        <title>The Global Catalogue of Microorganisms (GCM) 10K type strain sequencing project: providing services to taxonomists for standard genome sequencing and annotation.</title>
        <authorList>
            <consortium name="The Broad Institute Genomics Platform"/>
            <consortium name="The Broad Institute Genome Sequencing Center for Infectious Disease"/>
            <person name="Wu L."/>
            <person name="Ma J."/>
        </authorList>
    </citation>
    <scope>NUCLEOTIDE SEQUENCE [LARGE SCALE GENOMIC DNA]</scope>
    <source>
        <strain evidence="8">CGMCC 1.16326</strain>
    </source>
</reference>
<comment type="caution">
    <text evidence="7">The sequence shown here is derived from an EMBL/GenBank/DDBJ whole genome shotgun (WGS) entry which is preliminary data.</text>
</comment>
<keyword evidence="4" id="KW-0238">DNA-binding</keyword>
<dbReference type="InterPro" id="IPR036388">
    <property type="entry name" value="WH-like_DNA-bd_sf"/>
</dbReference>
<protein>
    <submittedName>
        <fullName evidence="7">LysR family transcriptional regulator</fullName>
    </submittedName>
</protein>
<evidence type="ECO:0000256" key="4">
    <source>
        <dbReference type="ARBA" id="ARBA00023125"/>
    </source>
</evidence>
<dbReference type="EMBL" id="JBHSLV010000021">
    <property type="protein sequence ID" value="MFC5393541.1"/>
    <property type="molecule type" value="Genomic_DNA"/>
</dbReference>
<comment type="similarity">
    <text evidence="1">Belongs to the LysR transcriptional regulatory family.</text>
</comment>
<dbReference type="Gene3D" id="1.10.10.10">
    <property type="entry name" value="Winged helix-like DNA-binding domain superfamily/Winged helix DNA-binding domain"/>
    <property type="match status" value="1"/>
</dbReference>
<dbReference type="Pfam" id="PF03466">
    <property type="entry name" value="LysR_substrate"/>
    <property type="match status" value="1"/>
</dbReference>
<organism evidence="7 8">
    <name type="scientific">Bosea vestrisii</name>
    <dbReference type="NCBI Taxonomy" id="151416"/>
    <lineage>
        <taxon>Bacteria</taxon>
        <taxon>Pseudomonadati</taxon>
        <taxon>Pseudomonadota</taxon>
        <taxon>Alphaproteobacteria</taxon>
        <taxon>Hyphomicrobiales</taxon>
        <taxon>Boseaceae</taxon>
        <taxon>Bosea</taxon>
    </lineage>
</organism>
<dbReference type="CDD" id="cd08417">
    <property type="entry name" value="PBP2_Nitroaromatics_like"/>
    <property type="match status" value="1"/>
</dbReference>
<dbReference type="PANTHER" id="PTHR30118">
    <property type="entry name" value="HTH-TYPE TRANSCRIPTIONAL REGULATOR LEUO-RELATED"/>
    <property type="match status" value="1"/>
</dbReference>
<dbReference type="Pfam" id="PF00126">
    <property type="entry name" value="HTH_1"/>
    <property type="match status" value="1"/>
</dbReference>
<dbReference type="Gene3D" id="3.40.190.10">
    <property type="entry name" value="Periplasmic binding protein-like II"/>
    <property type="match status" value="2"/>
</dbReference>
<evidence type="ECO:0000259" key="6">
    <source>
        <dbReference type="PROSITE" id="PS50931"/>
    </source>
</evidence>
<evidence type="ECO:0000256" key="3">
    <source>
        <dbReference type="ARBA" id="ARBA00023015"/>
    </source>
</evidence>
<gene>
    <name evidence="7" type="ORF">ACFPPC_12925</name>
</gene>